<proteinExistence type="inferred from homology"/>
<dbReference type="InterPro" id="IPR036388">
    <property type="entry name" value="WH-like_DNA-bd_sf"/>
</dbReference>
<dbReference type="PROSITE" id="PS50931">
    <property type="entry name" value="HTH_LYSR"/>
    <property type="match status" value="1"/>
</dbReference>
<evidence type="ECO:0000259" key="7">
    <source>
        <dbReference type="PROSITE" id="PS50931"/>
    </source>
</evidence>
<dbReference type="InterPro" id="IPR005119">
    <property type="entry name" value="LysR_subst-bd"/>
</dbReference>
<evidence type="ECO:0000256" key="2">
    <source>
        <dbReference type="ARBA" id="ARBA00023015"/>
    </source>
</evidence>
<evidence type="ECO:0000313" key="8">
    <source>
        <dbReference type="EMBL" id="KGF16936.1"/>
    </source>
</evidence>
<dbReference type="RefSeq" id="WP_035121922.1">
    <property type="nucleotide sequence ID" value="NZ_JRNE01000047.1"/>
</dbReference>
<keyword evidence="4" id="KW-0010">Activator</keyword>
<evidence type="ECO:0000313" key="9">
    <source>
        <dbReference type="Proteomes" id="UP000029548"/>
    </source>
</evidence>
<dbReference type="SUPFAM" id="SSF53850">
    <property type="entry name" value="Periplasmic binding protein-like II"/>
    <property type="match status" value="1"/>
</dbReference>
<gene>
    <name evidence="8" type="ORF">HMPREF1650_06265</name>
</gene>
<dbReference type="PANTHER" id="PTHR30346">
    <property type="entry name" value="TRANSCRIPTIONAL DUAL REGULATOR HCAR-RELATED"/>
    <property type="match status" value="1"/>
</dbReference>
<evidence type="ECO:0000256" key="5">
    <source>
        <dbReference type="ARBA" id="ARBA00023163"/>
    </source>
</evidence>
<feature type="domain" description="HTH lysR-type" evidence="7">
    <location>
        <begin position="8"/>
        <end position="65"/>
    </location>
</feature>
<dbReference type="GO" id="GO:0032993">
    <property type="term" value="C:protein-DNA complex"/>
    <property type="evidence" value="ECO:0007669"/>
    <property type="project" value="TreeGrafter"/>
</dbReference>
<evidence type="ECO:0000256" key="6">
    <source>
        <dbReference type="ARBA" id="ARBA00040885"/>
    </source>
</evidence>
<comment type="caution">
    <text evidence="8">The sequence shown here is derived from an EMBL/GenBank/DDBJ whole genome shotgun (WGS) entry which is preliminary data.</text>
</comment>
<dbReference type="Gene3D" id="3.40.190.10">
    <property type="entry name" value="Periplasmic binding protein-like II"/>
    <property type="match status" value="2"/>
</dbReference>
<protein>
    <recommendedName>
        <fullName evidence="6">Probable hydrogen peroxide-inducible genes activator</fullName>
    </recommendedName>
</protein>
<dbReference type="InterPro" id="IPR000847">
    <property type="entry name" value="LysR_HTH_N"/>
</dbReference>
<dbReference type="FunFam" id="1.10.10.10:FF:000001">
    <property type="entry name" value="LysR family transcriptional regulator"/>
    <property type="match status" value="1"/>
</dbReference>
<dbReference type="eggNOG" id="COG0583">
    <property type="taxonomic scope" value="Bacteria"/>
</dbReference>
<evidence type="ECO:0000256" key="1">
    <source>
        <dbReference type="ARBA" id="ARBA00009437"/>
    </source>
</evidence>
<comment type="similarity">
    <text evidence="1">Belongs to the LysR transcriptional regulatory family.</text>
</comment>
<organism evidence="8 9">
    <name type="scientific">Corynebacterium freneyi DNF00450</name>
    <dbReference type="NCBI Taxonomy" id="1287475"/>
    <lineage>
        <taxon>Bacteria</taxon>
        <taxon>Bacillati</taxon>
        <taxon>Actinomycetota</taxon>
        <taxon>Actinomycetes</taxon>
        <taxon>Mycobacteriales</taxon>
        <taxon>Corynebacteriaceae</taxon>
        <taxon>Corynebacterium</taxon>
    </lineage>
</organism>
<dbReference type="GO" id="GO:0003677">
    <property type="term" value="F:DNA binding"/>
    <property type="evidence" value="ECO:0007669"/>
    <property type="project" value="UniProtKB-KW"/>
</dbReference>
<dbReference type="InterPro" id="IPR036390">
    <property type="entry name" value="WH_DNA-bd_sf"/>
</dbReference>
<keyword evidence="3" id="KW-0238">DNA-binding</keyword>
<dbReference type="PANTHER" id="PTHR30346:SF26">
    <property type="entry name" value="HYDROGEN PEROXIDE-INDUCIBLE GENES ACTIVATOR"/>
    <property type="match status" value="1"/>
</dbReference>
<reference evidence="8 9" key="1">
    <citation type="submission" date="2014-07" db="EMBL/GenBank/DDBJ databases">
        <authorList>
            <person name="McCorrison J."/>
            <person name="Sanka R."/>
            <person name="Torralba M."/>
            <person name="Gillis M."/>
            <person name="Haft D.H."/>
            <person name="Methe B."/>
            <person name="Sutton G."/>
            <person name="Nelson K.E."/>
        </authorList>
    </citation>
    <scope>NUCLEOTIDE SEQUENCE [LARGE SCALE GENOMIC DNA]</scope>
    <source>
        <strain evidence="8 9">DNF00450</strain>
    </source>
</reference>
<keyword evidence="2" id="KW-0805">Transcription regulation</keyword>
<name>A0A095Y4F6_9CORY</name>
<dbReference type="AlphaFoldDB" id="A0A095Y4F6"/>
<dbReference type="SUPFAM" id="SSF46785">
    <property type="entry name" value="Winged helix' DNA-binding domain"/>
    <property type="match status" value="1"/>
</dbReference>
<dbReference type="EMBL" id="JRNE01000047">
    <property type="protein sequence ID" value="KGF16936.1"/>
    <property type="molecule type" value="Genomic_DNA"/>
</dbReference>
<dbReference type="PRINTS" id="PR00039">
    <property type="entry name" value="HTHLYSR"/>
</dbReference>
<keyword evidence="5" id="KW-0804">Transcription</keyword>
<dbReference type="Proteomes" id="UP000029548">
    <property type="component" value="Unassembled WGS sequence"/>
</dbReference>
<evidence type="ECO:0000256" key="4">
    <source>
        <dbReference type="ARBA" id="ARBA00023159"/>
    </source>
</evidence>
<sequence>MRNREYRPTLPQLRAFVAIADTGHFGQAAQRIGISQPSLSQALSTLEGGLGVQLVERSTRRLLVTPLGRSILPYARQVSEIVDDIVARASGRADELAGPLAIGFIPTVAPYILPNFLVNVREELPELEPRIVEEPTAHLIEALRSGAIDAAVLALPSGVSSFEETPLYEEEFHLVLPEGHGLAGRDDVPLDALTDLNLLLLDDGHCLRDQVLDLCRRVDAHRDDSLGLETRAASLSTVVQCVAGGLGETLVPESALKVEAQRPGLATARFEGPTRPGRTIGLVHRASSVRADEFSRIGELVKAAYDQAVSEN</sequence>
<evidence type="ECO:0000256" key="3">
    <source>
        <dbReference type="ARBA" id="ARBA00023125"/>
    </source>
</evidence>
<dbReference type="Pfam" id="PF03466">
    <property type="entry name" value="LysR_substrate"/>
    <property type="match status" value="1"/>
</dbReference>
<dbReference type="Pfam" id="PF00126">
    <property type="entry name" value="HTH_1"/>
    <property type="match status" value="1"/>
</dbReference>
<dbReference type="Gene3D" id="1.10.10.10">
    <property type="entry name" value="Winged helix-like DNA-binding domain superfamily/Winged helix DNA-binding domain"/>
    <property type="match status" value="1"/>
</dbReference>
<dbReference type="GO" id="GO:0003700">
    <property type="term" value="F:DNA-binding transcription factor activity"/>
    <property type="evidence" value="ECO:0007669"/>
    <property type="project" value="InterPro"/>
</dbReference>
<dbReference type="CDD" id="cd08411">
    <property type="entry name" value="PBP2_OxyR"/>
    <property type="match status" value="1"/>
</dbReference>
<accession>A0A095Y4F6</accession>